<dbReference type="VEuPathDB" id="FungiDB:LCOR_09314.1"/>
<dbReference type="InterPro" id="IPR036412">
    <property type="entry name" value="HAD-like_sf"/>
</dbReference>
<dbReference type="SFLD" id="SFLDS00003">
    <property type="entry name" value="Haloacid_Dehalogenase"/>
    <property type="match status" value="1"/>
</dbReference>
<dbReference type="PANTHER" id="PTHR17901">
    <property type="entry name" value="MAGNESIUM-DEPENDENT PHOSPHATASE 1 MDP1"/>
    <property type="match status" value="1"/>
</dbReference>
<dbReference type="InterPro" id="IPR010033">
    <property type="entry name" value="HAD_SF_ppase_IIIC"/>
</dbReference>
<dbReference type="InterPro" id="IPR023214">
    <property type="entry name" value="HAD_sf"/>
</dbReference>
<organism evidence="1 2">
    <name type="scientific">Lichtheimia corymbifera JMRC:FSU:9682</name>
    <dbReference type="NCBI Taxonomy" id="1263082"/>
    <lineage>
        <taxon>Eukaryota</taxon>
        <taxon>Fungi</taxon>
        <taxon>Fungi incertae sedis</taxon>
        <taxon>Mucoromycota</taxon>
        <taxon>Mucoromycotina</taxon>
        <taxon>Mucoromycetes</taxon>
        <taxon>Mucorales</taxon>
        <taxon>Lichtheimiaceae</taxon>
        <taxon>Lichtheimia</taxon>
    </lineage>
</organism>
<dbReference type="PANTHER" id="PTHR17901:SF14">
    <property type="entry name" value="MAGNESIUM-DEPENDENT PHOSPHATASE 1"/>
    <property type="match status" value="1"/>
</dbReference>
<evidence type="ECO:0000313" key="2">
    <source>
        <dbReference type="Proteomes" id="UP000027586"/>
    </source>
</evidence>
<dbReference type="Pfam" id="PF12689">
    <property type="entry name" value="Acid_PPase"/>
    <property type="match status" value="1"/>
</dbReference>
<gene>
    <name evidence="1" type="ORF">LCOR_09314.1</name>
</gene>
<dbReference type="SUPFAM" id="SSF56784">
    <property type="entry name" value="HAD-like"/>
    <property type="match status" value="1"/>
</dbReference>
<dbReference type="Proteomes" id="UP000027586">
    <property type="component" value="Unassembled WGS sequence"/>
</dbReference>
<dbReference type="Gene3D" id="3.40.50.1000">
    <property type="entry name" value="HAD superfamily/HAD-like"/>
    <property type="match status" value="1"/>
</dbReference>
<sequence length="195" mass="23093">MTRTQQLPERHPKLIVFDLDYTLWEEWIDSTSGPPFSYDKTKNVIYDRSGYEMHLFKTTTAIFALIHNSMPNTKIAIASRTHTPDWAYAALKLLRIPELKMTMHAAIERFEIYPSSKIKHFEALRRKTGIDCSEMIFFDDEWRNNEVRTLGVHFHHVDSRKGVTMQQFMDALNKYDRDSRYVQTKLDFSKHTSQQ</sequence>
<dbReference type="EMBL" id="CBTN010000057">
    <property type="protein sequence ID" value="CDH58454.1"/>
    <property type="molecule type" value="Genomic_DNA"/>
</dbReference>
<dbReference type="SFLD" id="SFLDG01131">
    <property type="entry name" value="C1.5.2:_MDP_Like"/>
    <property type="match status" value="1"/>
</dbReference>
<evidence type="ECO:0000313" key="1">
    <source>
        <dbReference type="EMBL" id="CDH58454.1"/>
    </source>
</evidence>
<dbReference type="OrthoDB" id="2865258at2759"/>
<dbReference type="NCBIfam" id="TIGR01685">
    <property type="entry name" value="MDP-1"/>
    <property type="match status" value="1"/>
</dbReference>
<dbReference type="NCBIfam" id="TIGR01681">
    <property type="entry name" value="HAD-SF-IIIC"/>
    <property type="match status" value="1"/>
</dbReference>
<keyword evidence="2" id="KW-1185">Reference proteome</keyword>
<name>A0A068S838_9FUNG</name>
<comment type="caution">
    <text evidence="1">The sequence shown here is derived from an EMBL/GenBank/DDBJ whole genome shotgun (WGS) entry which is preliminary data.</text>
</comment>
<reference evidence="1" key="1">
    <citation type="submission" date="2013-08" db="EMBL/GenBank/DDBJ databases">
        <title>Gene expansion shapes genome architecture in the human pathogen Lichtheimia corymbifera: an evolutionary genomics analysis in the ancient terrestrial Mucorales (Mucoromycotina).</title>
        <authorList>
            <person name="Schwartze V.U."/>
            <person name="Winter S."/>
            <person name="Shelest E."/>
            <person name="Marcet-Houben M."/>
            <person name="Horn F."/>
            <person name="Wehner S."/>
            <person name="Hoffmann K."/>
            <person name="Riege K."/>
            <person name="Sammeth M."/>
            <person name="Nowrousian M."/>
            <person name="Valiante V."/>
            <person name="Linde J."/>
            <person name="Jacobsen I.D."/>
            <person name="Marz M."/>
            <person name="Brakhage A.A."/>
            <person name="Gabaldon T."/>
            <person name="Bocker S."/>
            <person name="Voigt K."/>
        </authorList>
    </citation>
    <scope>NUCLEOTIDE SEQUENCE [LARGE SCALE GENOMIC DNA]</scope>
    <source>
        <strain evidence="1">FSU 9682</strain>
    </source>
</reference>
<proteinExistence type="predicted"/>
<accession>A0A068S838</accession>
<protein>
    <submittedName>
        <fullName evidence="1">Magnesium-dependent phosphatase</fullName>
    </submittedName>
</protein>
<dbReference type="InterPro" id="IPR010036">
    <property type="entry name" value="MDP_1_eu_arc"/>
</dbReference>
<dbReference type="SFLD" id="SFLDG01129">
    <property type="entry name" value="C1.5:_HAD__Beta-PGM__Phosphata"/>
    <property type="match status" value="1"/>
</dbReference>
<dbReference type="STRING" id="1263082.A0A068S838"/>
<dbReference type="AlphaFoldDB" id="A0A068S838"/>
<dbReference type="GO" id="GO:0003993">
    <property type="term" value="F:acid phosphatase activity"/>
    <property type="evidence" value="ECO:0007669"/>
    <property type="project" value="TreeGrafter"/>
</dbReference>